<comment type="catalytic activity">
    <reaction evidence="1">
        <text>ATP + protein L-histidine = ADP + protein N-phospho-L-histidine.</text>
        <dbReference type="EC" id="2.7.13.3"/>
    </reaction>
</comment>
<feature type="domain" description="Histidine kinase" evidence="13">
    <location>
        <begin position="387"/>
        <end position="593"/>
    </location>
</feature>
<evidence type="ECO:0000259" key="13">
    <source>
        <dbReference type="PROSITE" id="PS50109"/>
    </source>
</evidence>
<feature type="region of interest" description="Disordered" evidence="11">
    <location>
        <begin position="592"/>
        <end position="615"/>
    </location>
</feature>
<name>A0A2W5TPV7_9BACT</name>
<evidence type="ECO:0000256" key="6">
    <source>
        <dbReference type="ARBA" id="ARBA00022741"/>
    </source>
</evidence>
<dbReference type="EC" id="2.7.13.3" evidence="3"/>
<dbReference type="Gene3D" id="1.10.287.130">
    <property type="match status" value="1"/>
</dbReference>
<dbReference type="GO" id="GO:0005524">
    <property type="term" value="F:ATP binding"/>
    <property type="evidence" value="ECO:0007669"/>
    <property type="project" value="UniProtKB-KW"/>
</dbReference>
<gene>
    <name evidence="15" type="ORF">DI536_04555</name>
</gene>
<dbReference type="GO" id="GO:0016020">
    <property type="term" value="C:membrane"/>
    <property type="evidence" value="ECO:0007669"/>
    <property type="project" value="UniProtKB-SubCell"/>
</dbReference>
<evidence type="ECO:0000256" key="8">
    <source>
        <dbReference type="ARBA" id="ARBA00022840"/>
    </source>
</evidence>
<comment type="subcellular location">
    <subcellularLocation>
        <location evidence="2">Membrane</location>
    </subcellularLocation>
</comment>
<keyword evidence="8" id="KW-0067">ATP-binding</keyword>
<feature type="domain" description="HAMP" evidence="14">
    <location>
        <begin position="293"/>
        <end position="345"/>
    </location>
</feature>
<dbReference type="Pfam" id="PF00672">
    <property type="entry name" value="HAMP"/>
    <property type="match status" value="1"/>
</dbReference>
<evidence type="ECO:0000256" key="7">
    <source>
        <dbReference type="ARBA" id="ARBA00022777"/>
    </source>
</evidence>
<dbReference type="PRINTS" id="PR00344">
    <property type="entry name" value="BCTRLSENSOR"/>
</dbReference>
<dbReference type="InterPro" id="IPR003594">
    <property type="entry name" value="HATPase_dom"/>
</dbReference>
<dbReference type="Gene3D" id="6.10.340.10">
    <property type="match status" value="1"/>
</dbReference>
<evidence type="ECO:0000256" key="4">
    <source>
        <dbReference type="ARBA" id="ARBA00022553"/>
    </source>
</evidence>
<evidence type="ECO:0000313" key="15">
    <source>
        <dbReference type="EMBL" id="PZR17590.1"/>
    </source>
</evidence>
<proteinExistence type="predicted"/>
<feature type="compositionally biased region" description="Gly residues" evidence="11">
    <location>
        <begin position="605"/>
        <end position="615"/>
    </location>
</feature>
<evidence type="ECO:0000259" key="14">
    <source>
        <dbReference type="PROSITE" id="PS50885"/>
    </source>
</evidence>
<dbReference type="InterPro" id="IPR003661">
    <property type="entry name" value="HisK_dim/P_dom"/>
</dbReference>
<keyword evidence="9" id="KW-0902">Two-component regulatory system</keyword>
<feature type="transmembrane region" description="Helical" evidence="12">
    <location>
        <begin position="273"/>
        <end position="292"/>
    </location>
</feature>
<evidence type="ECO:0000256" key="1">
    <source>
        <dbReference type="ARBA" id="ARBA00000085"/>
    </source>
</evidence>
<keyword evidence="12" id="KW-1133">Transmembrane helix</keyword>
<evidence type="ECO:0000256" key="5">
    <source>
        <dbReference type="ARBA" id="ARBA00022679"/>
    </source>
</evidence>
<keyword evidence="7 15" id="KW-0418">Kinase</keyword>
<dbReference type="SMART" id="SM00388">
    <property type="entry name" value="HisKA"/>
    <property type="match status" value="1"/>
</dbReference>
<dbReference type="EMBL" id="QFQP01000002">
    <property type="protein sequence ID" value="PZR17590.1"/>
    <property type="molecule type" value="Genomic_DNA"/>
</dbReference>
<organism evidence="15 16">
    <name type="scientific">Archangium gephyra</name>
    <dbReference type="NCBI Taxonomy" id="48"/>
    <lineage>
        <taxon>Bacteria</taxon>
        <taxon>Pseudomonadati</taxon>
        <taxon>Myxococcota</taxon>
        <taxon>Myxococcia</taxon>
        <taxon>Myxococcales</taxon>
        <taxon>Cystobacterineae</taxon>
        <taxon>Archangiaceae</taxon>
        <taxon>Archangium</taxon>
    </lineage>
</organism>
<keyword evidence="10" id="KW-0175">Coiled coil</keyword>
<reference evidence="15 16" key="1">
    <citation type="submission" date="2017-08" db="EMBL/GenBank/DDBJ databases">
        <title>Infants hospitalized years apart are colonized by the same room-sourced microbial strains.</title>
        <authorList>
            <person name="Brooks B."/>
            <person name="Olm M.R."/>
            <person name="Firek B.A."/>
            <person name="Baker R."/>
            <person name="Thomas B.C."/>
            <person name="Morowitz M.J."/>
            <person name="Banfield J.F."/>
        </authorList>
    </citation>
    <scope>NUCLEOTIDE SEQUENCE [LARGE SCALE GENOMIC DNA]</scope>
    <source>
        <strain evidence="15">S2_003_000_R2_14</strain>
    </source>
</reference>
<keyword evidence="5" id="KW-0808">Transferase</keyword>
<evidence type="ECO:0000256" key="10">
    <source>
        <dbReference type="SAM" id="Coils"/>
    </source>
</evidence>
<keyword evidence="4" id="KW-0597">Phosphoprotein</keyword>
<dbReference type="SMART" id="SM00304">
    <property type="entry name" value="HAMP"/>
    <property type="match status" value="1"/>
</dbReference>
<dbReference type="GO" id="GO:0000155">
    <property type="term" value="F:phosphorelay sensor kinase activity"/>
    <property type="evidence" value="ECO:0007669"/>
    <property type="project" value="InterPro"/>
</dbReference>
<comment type="caution">
    <text evidence="15">The sequence shown here is derived from an EMBL/GenBank/DDBJ whole genome shotgun (WGS) entry which is preliminary data.</text>
</comment>
<evidence type="ECO:0000256" key="12">
    <source>
        <dbReference type="SAM" id="Phobius"/>
    </source>
</evidence>
<dbReference type="InterPro" id="IPR036890">
    <property type="entry name" value="HATPase_C_sf"/>
</dbReference>
<evidence type="ECO:0000256" key="3">
    <source>
        <dbReference type="ARBA" id="ARBA00012438"/>
    </source>
</evidence>
<dbReference type="CDD" id="cd06225">
    <property type="entry name" value="HAMP"/>
    <property type="match status" value="1"/>
</dbReference>
<accession>A0A2W5TPV7</accession>
<dbReference type="SUPFAM" id="SSF55874">
    <property type="entry name" value="ATPase domain of HSP90 chaperone/DNA topoisomerase II/histidine kinase"/>
    <property type="match status" value="1"/>
</dbReference>
<dbReference type="SMART" id="SM00387">
    <property type="entry name" value="HATPase_c"/>
    <property type="match status" value="1"/>
</dbReference>
<feature type="compositionally biased region" description="Polar residues" evidence="11">
    <location>
        <begin position="593"/>
        <end position="604"/>
    </location>
</feature>
<dbReference type="Gene3D" id="3.30.565.10">
    <property type="entry name" value="Histidine kinase-like ATPase, C-terminal domain"/>
    <property type="match status" value="1"/>
</dbReference>
<dbReference type="Pfam" id="PF02518">
    <property type="entry name" value="HATPase_c"/>
    <property type="match status" value="1"/>
</dbReference>
<evidence type="ECO:0000256" key="2">
    <source>
        <dbReference type="ARBA" id="ARBA00004370"/>
    </source>
</evidence>
<evidence type="ECO:0000256" key="9">
    <source>
        <dbReference type="ARBA" id="ARBA00023012"/>
    </source>
</evidence>
<dbReference type="InterPro" id="IPR005467">
    <property type="entry name" value="His_kinase_dom"/>
</dbReference>
<dbReference type="Proteomes" id="UP000249061">
    <property type="component" value="Unassembled WGS sequence"/>
</dbReference>
<dbReference type="SUPFAM" id="SSF158472">
    <property type="entry name" value="HAMP domain-like"/>
    <property type="match status" value="1"/>
</dbReference>
<keyword evidence="12" id="KW-0812">Transmembrane</keyword>
<dbReference type="PROSITE" id="PS50885">
    <property type="entry name" value="HAMP"/>
    <property type="match status" value="1"/>
</dbReference>
<protein>
    <recommendedName>
        <fullName evidence="3">histidine kinase</fullName>
        <ecNumber evidence="3">2.7.13.3</ecNumber>
    </recommendedName>
</protein>
<dbReference type="AlphaFoldDB" id="A0A2W5TPV7"/>
<dbReference type="PROSITE" id="PS50109">
    <property type="entry name" value="HIS_KIN"/>
    <property type="match status" value="1"/>
</dbReference>
<dbReference type="PANTHER" id="PTHR43065:SF10">
    <property type="entry name" value="PEROXIDE STRESS-ACTIVATED HISTIDINE KINASE MAK3"/>
    <property type="match status" value="1"/>
</dbReference>
<dbReference type="Pfam" id="PF00512">
    <property type="entry name" value="HisKA"/>
    <property type="match status" value="1"/>
</dbReference>
<dbReference type="SUPFAM" id="SSF47384">
    <property type="entry name" value="Homodimeric domain of signal transducing histidine kinase"/>
    <property type="match status" value="1"/>
</dbReference>
<evidence type="ECO:0000313" key="16">
    <source>
        <dbReference type="Proteomes" id="UP000249061"/>
    </source>
</evidence>
<keyword evidence="12" id="KW-0472">Membrane</keyword>
<dbReference type="InterPro" id="IPR004358">
    <property type="entry name" value="Sig_transdc_His_kin-like_C"/>
</dbReference>
<dbReference type="PANTHER" id="PTHR43065">
    <property type="entry name" value="SENSOR HISTIDINE KINASE"/>
    <property type="match status" value="1"/>
</dbReference>
<dbReference type="InterPro" id="IPR036097">
    <property type="entry name" value="HisK_dim/P_sf"/>
</dbReference>
<evidence type="ECO:0000256" key="11">
    <source>
        <dbReference type="SAM" id="MobiDB-lite"/>
    </source>
</evidence>
<sequence>MRLSQKLLLFVLAAAVIPLAFAGFWLLREAERELSARLEREQRALAAASAEAAGTQLAATLDSLAQSASLIDWSKVSAAEAEGGLQLLSSQSPVVVSAALQAPSTRAFVGPRDDRPQLKVERDELLALLPLATLAAYGDDGQMALGAAQDSPVGPWMPAAIQVGPRGAKTPMVVVALTLSVLDRWLVEHAPQMTTLEIVDADGRVIASSQWHQKVARLDEGRLAAVRAGLPLVNSATEQLATEKVPGKLGLTAVASIPLEVARAPIRSLRRSVLGGMGGTLVLLVIVSLVFARRLSFRLGSLSSVATAYGKGELSHRVHVAGADELTELARTFNAMGSELERSRARLLTWNDELKQRVDEATAELRAAQAQLLEAQKLAAIGQLGAGVAHEINNPLVGILGNAQLLLMDTPETDDNFALLKQIEQSAQRCREITQQLLRFSQKRGQVSLAPMDLNALVTRAMSLEKDRSPGIAVEVLLPREPTRIDGDAEQIEQVIAQLCANARTAMKVSLDKRLIVEVKETTLTVRDSGKGIAPEHLERIFEPFFTTKDVWTNIGLGLAVAYRVMQEHQGRIEVESAPGQGAKFTLHFKPAGTTQRKTASSPSGIGGQGKGITG</sequence>
<keyword evidence="6" id="KW-0547">Nucleotide-binding</keyword>
<dbReference type="InterPro" id="IPR003660">
    <property type="entry name" value="HAMP_dom"/>
</dbReference>
<dbReference type="CDD" id="cd00082">
    <property type="entry name" value="HisKA"/>
    <property type="match status" value="1"/>
</dbReference>
<feature type="coiled-coil region" evidence="10">
    <location>
        <begin position="351"/>
        <end position="378"/>
    </location>
</feature>